<evidence type="ECO:0000259" key="2">
    <source>
        <dbReference type="Pfam" id="PF13193"/>
    </source>
</evidence>
<keyword evidence="4" id="KW-1185">Reference proteome</keyword>
<gene>
    <name evidence="3" type="ORF">GCM10023165_20420</name>
</gene>
<name>A0ABP8HK05_9BURK</name>
<evidence type="ECO:0000313" key="3">
    <source>
        <dbReference type="EMBL" id="GAA4340462.1"/>
    </source>
</evidence>
<dbReference type="Pfam" id="PF00501">
    <property type="entry name" value="AMP-binding"/>
    <property type="match status" value="1"/>
</dbReference>
<accession>A0ABP8HK05</accession>
<evidence type="ECO:0000259" key="1">
    <source>
        <dbReference type="Pfam" id="PF00501"/>
    </source>
</evidence>
<dbReference type="InterPro" id="IPR000873">
    <property type="entry name" value="AMP-dep_synth/lig_dom"/>
</dbReference>
<comment type="caution">
    <text evidence="3">The sequence shown here is derived from an EMBL/GenBank/DDBJ whole genome shotgun (WGS) entry which is preliminary data.</text>
</comment>
<feature type="domain" description="AMP-dependent synthetase/ligase" evidence="1">
    <location>
        <begin position="28"/>
        <end position="383"/>
    </location>
</feature>
<reference evidence="4" key="1">
    <citation type="journal article" date="2019" name="Int. J. Syst. Evol. Microbiol.">
        <title>The Global Catalogue of Microorganisms (GCM) 10K type strain sequencing project: providing services to taxonomists for standard genome sequencing and annotation.</title>
        <authorList>
            <consortium name="The Broad Institute Genomics Platform"/>
            <consortium name="The Broad Institute Genome Sequencing Center for Infectious Disease"/>
            <person name="Wu L."/>
            <person name="Ma J."/>
        </authorList>
    </citation>
    <scope>NUCLEOTIDE SEQUENCE [LARGE SCALE GENOMIC DNA]</scope>
    <source>
        <strain evidence="4">JCM 17804</strain>
    </source>
</reference>
<feature type="domain" description="AMP-binding enzyme C-terminal" evidence="2">
    <location>
        <begin position="434"/>
        <end position="511"/>
    </location>
</feature>
<dbReference type="RefSeq" id="WP_345537636.1">
    <property type="nucleotide sequence ID" value="NZ_BAABGJ010000017.1"/>
</dbReference>
<dbReference type="SUPFAM" id="SSF56801">
    <property type="entry name" value="Acetyl-CoA synthetase-like"/>
    <property type="match status" value="1"/>
</dbReference>
<sequence length="529" mass="58478">MSRNNGSSQVSWREAAAAASDVTVDAMFRRAFRTFASRPAVTWEDGRRSYSEVCERAWRLANALHRLGYRRGDIIAVLSDTRPEYVEAYAALAALGITVAALNIRLHPSELSACLRKCRPVAMLVSDSFAPLADQVRREAPGVRHWIAFGEVPGFDSYEALLEDSTPDEPPRVARGDDVHNILFTSGTTGAPKGAMISQRAAAIRGLRIAQWFGLTENDGFVGWLPLFHCGGDESLYATICTGGTFATLRRAEVLQMYRLIERDRLSWTCLLPGVITAFLDDPARTRHDLSSFRFALGYANMMPQVIARLTRECNLHFYDAFGQSEVSYLLAHGRSGPGEVPSLRKTPAPLLEVRIVDDAMNDVPVGEPGECVVRGPTVMSGYIDADAANAEVFRGGWLHTGDLLLRDADGSLTFVDRKRYLVKTGGENVYPAEVEAVIGQHPAVQEACVFGVPDAHWGESVKAVVVLRPGSKVTREELAAWCRQRLSGYKRPRYLQFLVSEDLPRSTTGKMLRHELARRPVDDSQRVL</sequence>
<dbReference type="Proteomes" id="UP001500975">
    <property type="component" value="Unassembled WGS sequence"/>
</dbReference>
<dbReference type="InterPro" id="IPR025110">
    <property type="entry name" value="AMP-bd_C"/>
</dbReference>
<proteinExistence type="predicted"/>
<dbReference type="PANTHER" id="PTHR43767:SF1">
    <property type="entry name" value="NONRIBOSOMAL PEPTIDE SYNTHASE PES1 (EUROFUNG)-RELATED"/>
    <property type="match status" value="1"/>
</dbReference>
<dbReference type="GO" id="GO:0016874">
    <property type="term" value="F:ligase activity"/>
    <property type="evidence" value="ECO:0007669"/>
    <property type="project" value="UniProtKB-KW"/>
</dbReference>
<keyword evidence="3" id="KW-0436">Ligase</keyword>
<dbReference type="Pfam" id="PF13193">
    <property type="entry name" value="AMP-binding_C"/>
    <property type="match status" value="1"/>
</dbReference>
<evidence type="ECO:0000313" key="4">
    <source>
        <dbReference type="Proteomes" id="UP001500975"/>
    </source>
</evidence>
<protein>
    <submittedName>
        <fullName evidence="3">Long-chain fatty acid--CoA ligase</fullName>
    </submittedName>
</protein>
<dbReference type="Gene3D" id="3.40.50.12780">
    <property type="entry name" value="N-terminal domain of ligase-like"/>
    <property type="match status" value="1"/>
</dbReference>
<dbReference type="InterPro" id="IPR050237">
    <property type="entry name" value="ATP-dep_AMP-bd_enzyme"/>
</dbReference>
<dbReference type="EMBL" id="BAABGJ010000017">
    <property type="protein sequence ID" value="GAA4340462.1"/>
    <property type="molecule type" value="Genomic_DNA"/>
</dbReference>
<dbReference type="InterPro" id="IPR020845">
    <property type="entry name" value="AMP-binding_CS"/>
</dbReference>
<dbReference type="PROSITE" id="PS00455">
    <property type="entry name" value="AMP_BINDING"/>
    <property type="match status" value="1"/>
</dbReference>
<dbReference type="Gene3D" id="3.30.300.30">
    <property type="match status" value="1"/>
</dbReference>
<dbReference type="InterPro" id="IPR042099">
    <property type="entry name" value="ANL_N_sf"/>
</dbReference>
<organism evidence="3 4">
    <name type="scientific">Variovorax defluvii</name>
    <dbReference type="NCBI Taxonomy" id="913761"/>
    <lineage>
        <taxon>Bacteria</taxon>
        <taxon>Pseudomonadati</taxon>
        <taxon>Pseudomonadota</taxon>
        <taxon>Betaproteobacteria</taxon>
        <taxon>Burkholderiales</taxon>
        <taxon>Comamonadaceae</taxon>
        <taxon>Variovorax</taxon>
    </lineage>
</organism>
<dbReference type="InterPro" id="IPR045851">
    <property type="entry name" value="AMP-bd_C_sf"/>
</dbReference>
<dbReference type="PANTHER" id="PTHR43767">
    <property type="entry name" value="LONG-CHAIN-FATTY-ACID--COA LIGASE"/>
    <property type="match status" value="1"/>
</dbReference>